<dbReference type="RefSeq" id="WP_345338367.1">
    <property type="nucleotide sequence ID" value="NZ_BAABLI010000005.1"/>
</dbReference>
<feature type="transmembrane region" description="Helical" evidence="1">
    <location>
        <begin position="15"/>
        <end position="34"/>
    </location>
</feature>
<name>A0ABW4XI37_9GAMM</name>
<evidence type="ECO:0000313" key="2">
    <source>
        <dbReference type="EMBL" id="MFD2095205.1"/>
    </source>
</evidence>
<gene>
    <name evidence="2" type="ORF">ACFSJ3_04350</name>
</gene>
<reference evidence="3" key="1">
    <citation type="journal article" date="2019" name="Int. J. Syst. Evol. Microbiol.">
        <title>The Global Catalogue of Microorganisms (GCM) 10K type strain sequencing project: providing services to taxonomists for standard genome sequencing and annotation.</title>
        <authorList>
            <consortium name="The Broad Institute Genomics Platform"/>
            <consortium name="The Broad Institute Genome Sequencing Center for Infectious Disease"/>
            <person name="Wu L."/>
            <person name="Ma J."/>
        </authorList>
    </citation>
    <scope>NUCLEOTIDE SEQUENCE [LARGE SCALE GENOMIC DNA]</scope>
    <source>
        <strain evidence="3">CGMCC 1.10992</strain>
    </source>
</reference>
<dbReference type="EMBL" id="JBHUHT010000008">
    <property type="protein sequence ID" value="MFD2095205.1"/>
    <property type="molecule type" value="Genomic_DNA"/>
</dbReference>
<proteinExistence type="predicted"/>
<keyword evidence="1" id="KW-0472">Membrane</keyword>
<organism evidence="2 3">
    <name type="scientific">Corallincola platygyrae</name>
    <dbReference type="NCBI Taxonomy" id="1193278"/>
    <lineage>
        <taxon>Bacteria</taxon>
        <taxon>Pseudomonadati</taxon>
        <taxon>Pseudomonadota</taxon>
        <taxon>Gammaproteobacteria</taxon>
        <taxon>Alteromonadales</taxon>
        <taxon>Psychromonadaceae</taxon>
        <taxon>Corallincola</taxon>
    </lineage>
</organism>
<keyword evidence="3" id="KW-1185">Reference proteome</keyword>
<keyword evidence="1" id="KW-1133">Transmembrane helix</keyword>
<protein>
    <submittedName>
        <fullName evidence="2">DUF3192 domain-containing protein</fullName>
    </submittedName>
</protein>
<sequence>MHSEDKPVSADNKKLGKIVIIGLLVYGLGVYTWNQVMSSYPENMEWEDRQEFNRSYINSLSLDKPIRQSTIIEALGSPDIAEAIKFEDYTYQVVFYRTQRVTSDDKTTKDECTPLLFKDGELVAFGEGAYERFTEAL</sequence>
<keyword evidence="1" id="KW-0812">Transmembrane</keyword>
<comment type="caution">
    <text evidence="2">The sequence shown here is derived from an EMBL/GenBank/DDBJ whole genome shotgun (WGS) entry which is preliminary data.</text>
</comment>
<evidence type="ECO:0000256" key="1">
    <source>
        <dbReference type="SAM" id="Phobius"/>
    </source>
</evidence>
<dbReference type="Proteomes" id="UP001597380">
    <property type="component" value="Unassembled WGS sequence"/>
</dbReference>
<dbReference type="InterPro" id="IPR021534">
    <property type="entry name" value="DUF3192"/>
</dbReference>
<evidence type="ECO:0000313" key="3">
    <source>
        <dbReference type="Proteomes" id="UP001597380"/>
    </source>
</evidence>
<accession>A0ABW4XI37</accession>
<dbReference type="Pfam" id="PF11399">
    <property type="entry name" value="DUF3192"/>
    <property type="match status" value="1"/>
</dbReference>